<evidence type="ECO:0000256" key="2">
    <source>
        <dbReference type="ARBA" id="ARBA00022801"/>
    </source>
</evidence>
<dbReference type="InterPro" id="IPR050266">
    <property type="entry name" value="AB_hydrolase_sf"/>
</dbReference>
<gene>
    <name evidence="4" type="ORF">CVT25_001572</name>
</gene>
<dbReference type="GO" id="GO:0008233">
    <property type="term" value="F:peptidase activity"/>
    <property type="evidence" value="ECO:0007669"/>
    <property type="project" value="InterPro"/>
</dbReference>
<dbReference type="Pfam" id="PF00561">
    <property type="entry name" value="Abhydrolase_1"/>
    <property type="match status" value="1"/>
</dbReference>
<dbReference type="GO" id="GO:0016020">
    <property type="term" value="C:membrane"/>
    <property type="evidence" value="ECO:0007669"/>
    <property type="project" value="TreeGrafter"/>
</dbReference>
<comment type="similarity">
    <text evidence="1">Belongs to the peptidase S33 family.</text>
</comment>
<protein>
    <recommendedName>
        <fullName evidence="3">AB hydrolase-1 domain-containing protein</fullName>
    </recommendedName>
</protein>
<dbReference type="OrthoDB" id="190201at2759"/>
<dbReference type="InterPro" id="IPR002410">
    <property type="entry name" value="Peptidase_S33"/>
</dbReference>
<keyword evidence="2" id="KW-0378">Hydrolase</keyword>
<evidence type="ECO:0000313" key="4">
    <source>
        <dbReference type="EMBL" id="PPQ80610.1"/>
    </source>
</evidence>
<name>A0A409WQ50_PSICY</name>
<dbReference type="InterPro" id="IPR029058">
    <property type="entry name" value="AB_hydrolase_fold"/>
</dbReference>
<evidence type="ECO:0000259" key="3">
    <source>
        <dbReference type="Pfam" id="PF00561"/>
    </source>
</evidence>
<dbReference type="STRING" id="93625.A0A409WQ50"/>
<evidence type="ECO:0000256" key="1">
    <source>
        <dbReference type="ARBA" id="ARBA00010088"/>
    </source>
</evidence>
<comment type="caution">
    <text evidence="4">The sequence shown here is derived from an EMBL/GenBank/DDBJ whole genome shotgun (WGS) entry which is preliminary data.</text>
</comment>
<dbReference type="PIRSF" id="PIRSF005539">
    <property type="entry name" value="Pept_S33_TRI_F1"/>
    <property type="match status" value="1"/>
</dbReference>
<organism evidence="4 5">
    <name type="scientific">Psilocybe cyanescens</name>
    <dbReference type="NCBI Taxonomy" id="93625"/>
    <lineage>
        <taxon>Eukaryota</taxon>
        <taxon>Fungi</taxon>
        <taxon>Dikarya</taxon>
        <taxon>Basidiomycota</taxon>
        <taxon>Agaricomycotina</taxon>
        <taxon>Agaricomycetes</taxon>
        <taxon>Agaricomycetidae</taxon>
        <taxon>Agaricales</taxon>
        <taxon>Agaricineae</taxon>
        <taxon>Strophariaceae</taxon>
        <taxon>Psilocybe</taxon>
    </lineage>
</organism>
<dbReference type="InterPro" id="IPR000073">
    <property type="entry name" value="AB_hydrolase_1"/>
</dbReference>
<accession>A0A409WQ50</accession>
<feature type="domain" description="AB hydrolase-1" evidence="3">
    <location>
        <begin position="63"/>
        <end position="305"/>
    </location>
</feature>
<dbReference type="Gene3D" id="3.40.50.1820">
    <property type="entry name" value="alpha/beta hydrolase"/>
    <property type="match status" value="1"/>
</dbReference>
<evidence type="ECO:0000313" key="5">
    <source>
        <dbReference type="Proteomes" id="UP000283269"/>
    </source>
</evidence>
<dbReference type="Proteomes" id="UP000283269">
    <property type="component" value="Unassembled WGS sequence"/>
</dbReference>
<sequence length="320" mass="36267">MFRRPFSNFFASKGNIFRKRTTMSAATTTPKDIDGKIDFKHNGETFQTYFKRFGDLENRKNVPLIVLHGGPGLVHNYLVPFAELATKYDIPVILYDQLGNGKSTHLREKPPTFWNIDLFIDELINLINHFGIQDGFSLAGHSWGGILASEFEVRRQPAGLKRLILSDSLAASSLWNQSNGQLLANFPDDVKQGIMGGMKDPAAFFHALKEFHAVHGCTIRPVPDYYWYTLDQVFGADGDPTVAGAPIMQNWTIIDRLNLVRVPTFVINGKKDISQDFVVQPFFDKIQKVKWVTFENSSHSPFIEETERYMKLASEFLTGN</sequence>
<dbReference type="AlphaFoldDB" id="A0A409WQ50"/>
<keyword evidence="5" id="KW-1185">Reference proteome</keyword>
<dbReference type="InParanoid" id="A0A409WQ50"/>
<dbReference type="GO" id="GO:0006508">
    <property type="term" value="P:proteolysis"/>
    <property type="evidence" value="ECO:0007669"/>
    <property type="project" value="InterPro"/>
</dbReference>
<dbReference type="PANTHER" id="PTHR43798">
    <property type="entry name" value="MONOACYLGLYCEROL LIPASE"/>
    <property type="match status" value="1"/>
</dbReference>
<dbReference type="InterPro" id="IPR005945">
    <property type="entry name" value="Pro_imino_pep"/>
</dbReference>
<dbReference type="EMBL" id="NHYD01003320">
    <property type="protein sequence ID" value="PPQ80610.1"/>
    <property type="molecule type" value="Genomic_DNA"/>
</dbReference>
<reference evidence="4 5" key="1">
    <citation type="journal article" date="2018" name="Evol. Lett.">
        <title>Horizontal gene cluster transfer increased hallucinogenic mushroom diversity.</title>
        <authorList>
            <person name="Reynolds H.T."/>
            <person name="Vijayakumar V."/>
            <person name="Gluck-Thaler E."/>
            <person name="Korotkin H.B."/>
            <person name="Matheny P.B."/>
            <person name="Slot J.C."/>
        </authorList>
    </citation>
    <scope>NUCLEOTIDE SEQUENCE [LARGE SCALE GENOMIC DNA]</scope>
    <source>
        <strain evidence="4 5">2631</strain>
    </source>
</reference>
<dbReference type="SUPFAM" id="SSF53474">
    <property type="entry name" value="alpha/beta-Hydrolases"/>
    <property type="match status" value="1"/>
</dbReference>
<dbReference type="PANTHER" id="PTHR43798:SF33">
    <property type="entry name" value="HYDROLASE, PUTATIVE (AFU_ORTHOLOGUE AFUA_2G14860)-RELATED"/>
    <property type="match status" value="1"/>
</dbReference>
<dbReference type="PRINTS" id="PR00793">
    <property type="entry name" value="PROAMNOPTASE"/>
</dbReference>
<proteinExistence type="inferred from homology"/>